<comment type="subcellular location">
    <subcellularLocation>
        <location evidence="1 4">Cytoplasm</location>
    </subcellularLocation>
</comment>
<comment type="similarity">
    <text evidence="4">Belongs to the NapD family.</text>
</comment>
<comment type="caution">
    <text evidence="5">The sequence shown here is derived from an EMBL/GenBank/DDBJ whole genome shotgun (WGS) entry which is preliminary data.</text>
</comment>
<dbReference type="Gene3D" id="3.30.70.920">
    <property type="match status" value="1"/>
</dbReference>
<keyword evidence="6" id="KW-1185">Reference proteome</keyword>
<proteinExistence type="inferred from homology"/>
<evidence type="ECO:0000256" key="3">
    <source>
        <dbReference type="ARBA" id="ARBA00023186"/>
    </source>
</evidence>
<accession>A0ABP6VAT4</accession>
<gene>
    <name evidence="4" type="primary">napD</name>
    <name evidence="5" type="ORF">GCM10022394_08560</name>
</gene>
<dbReference type="Proteomes" id="UP001500795">
    <property type="component" value="Unassembled WGS sequence"/>
</dbReference>
<reference evidence="6" key="1">
    <citation type="journal article" date="2019" name="Int. J. Syst. Evol. Microbiol.">
        <title>The Global Catalogue of Microorganisms (GCM) 10K type strain sequencing project: providing services to taxonomists for standard genome sequencing and annotation.</title>
        <authorList>
            <consortium name="The Broad Institute Genomics Platform"/>
            <consortium name="The Broad Institute Genome Sequencing Center for Infectious Disease"/>
            <person name="Wu L."/>
            <person name="Ma J."/>
        </authorList>
    </citation>
    <scope>NUCLEOTIDE SEQUENCE [LARGE SCALE GENOMIC DNA]</scope>
    <source>
        <strain evidence="6">JCM 17110</strain>
    </source>
</reference>
<evidence type="ECO:0000256" key="4">
    <source>
        <dbReference type="HAMAP-Rule" id="MF_02200"/>
    </source>
</evidence>
<evidence type="ECO:0000256" key="2">
    <source>
        <dbReference type="ARBA" id="ARBA00022490"/>
    </source>
</evidence>
<dbReference type="EMBL" id="BAABCX010000001">
    <property type="protein sequence ID" value="GAA3531552.1"/>
    <property type="molecule type" value="Genomic_DNA"/>
</dbReference>
<dbReference type="HAMAP" id="MF_02200">
    <property type="entry name" value="NapD"/>
    <property type="match status" value="1"/>
</dbReference>
<organism evidence="5 6">
    <name type="scientific">Zobellella aerophila</name>
    <dbReference type="NCBI Taxonomy" id="870480"/>
    <lineage>
        <taxon>Bacteria</taxon>
        <taxon>Pseudomonadati</taxon>
        <taxon>Pseudomonadota</taxon>
        <taxon>Gammaproteobacteria</taxon>
        <taxon>Aeromonadales</taxon>
        <taxon>Aeromonadaceae</taxon>
        <taxon>Zobellella</taxon>
    </lineage>
</organism>
<dbReference type="PANTHER" id="PTHR38603">
    <property type="entry name" value="CHAPERONE NAPD"/>
    <property type="match status" value="1"/>
</dbReference>
<evidence type="ECO:0000313" key="5">
    <source>
        <dbReference type="EMBL" id="GAA3531552.1"/>
    </source>
</evidence>
<evidence type="ECO:0000313" key="6">
    <source>
        <dbReference type="Proteomes" id="UP001500795"/>
    </source>
</evidence>
<dbReference type="RefSeq" id="WP_344955088.1">
    <property type="nucleotide sequence ID" value="NZ_BAABCX010000001.1"/>
</dbReference>
<keyword evidence="2 4" id="KW-0963">Cytoplasm</keyword>
<dbReference type="InterPro" id="IPR005623">
    <property type="entry name" value="Chaperone_NapD_NO3_reduct"/>
</dbReference>
<protein>
    <recommendedName>
        <fullName evidence="4">Chaperone NapD</fullName>
    </recommendedName>
    <alternativeName>
        <fullName evidence="4">NapA signal peptide-binding chaperone NapD</fullName>
    </alternativeName>
</protein>
<evidence type="ECO:0000256" key="1">
    <source>
        <dbReference type="ARBA" id="ARBA00004496"/>
    </source>
</evidence>
<comment type="subunit">
    <text evidence="4">Interacts with the cytoplasmic NapA precursor.</text>
</comment>
<comment type="function">
    <text evidence="4">Chaperone for NapA, the catalytic subunit of the periplasmic nitrate reductase. It binds directly and specifically to the twin-arginine signal peptide of NapA, preventing premature interaction with the Tat translocase and premature export.</text>
</comment>
<name>A0ABP6VAT4_9GAMM</name>
<keyword evidence="3 4" id="KW-0143">Chaperone</keyword>
<sequence>MGNNNEWHVASLVVHCRPERLAAAQQTIVALPGAETPVTEERGKLVVLLEGPSQKSVVSLIEQIALLDGILSTTLIYHEFAELEAGEEQV</sequence>
<dbReference type="Pfam" id="PF03927">
    <property type="entry name" value="NapD"/>
    <property type="match status" value="1"/>
</dbReference>
<dbReference type="PANTHER" id="PTHR38603:SF1">
    <property type="entry name" value="CHAPERONE NAPD"/>
    <property type="match status" value="1"/>
</dbReference>